<dbReference type="PANTHER" id="PTHR14237:SF19">
    <property type="entry name" value="MITOCHONDRIAL AMIDOXIME REDUCING COMPONENT 1"/>
    <property type="match status" value="1"/>
</dbReference>
<evidence type="ECO:0000259" key="1">
    <source>
        <dbReference type="PROSITE" id="PS51340"/>
    </source>
</evidence>
<accession>A0ABS8DNU5</accession>
<dbReference type="SUPFAM" id="SSF141673">
    <property type="entry name" value="MOSC N-terminal domain-like"/>
    <property type="match status" value="1"/>
</dbReference>
<dbReference type="EMBL" id="WHVL01000001">
    <property type="protein sequence ID" value="MCB8887698.1"/>
    <property type="molecule type" value="Genomic_DNA"/>
</dbReference>
<evidence type="ECO:0000313" key="3">
    <source>
        <dbReference type="Proteomes" id="UP001319882"/>
    </source>
</evidence>
<proteinExistence type="predicted"/>
<dbReference type="SUPFAM" id="SSF50800">
    <property type="entry name" value="PK beta-barrel domain-like"/>
    <property type="match status" value="1"/>
</dbReference>
<keyword evidence="3" id="KW-1185">Reference proteome</keyword>
<protein>
    <submittedName>
        <fullName evidence="2">MOSC domain-containing protein</fullName>
    </submittedName>
</protein>
<organism evidence="2 3">
    <name type="scientific">Vreelandella malpeensis</name>
    <dbReference type="NCBI Taxonomy" id="1172368"/>
    <lineage>
        <taxon>Bacteria</taxon>
        <taxon>Pseudomonadati</taxon>
        <taxon>Pseudomonadota</taxon>
        <taxon>Gammaproteobacteria</taxon>
        <taxon>Oceanospirillales</taxon>
        <taxon>Halomonadaceae</taxon>
        <taxon>Vreelandella</taxon>
    </lineage>
</organism>
<dbReference type="PANTHER" id="PTHR14237">
    <property type="entry name" value="MOLYBDOPTERIN COFACTOR SULFURASE MOSC"/>
    <property type="match status" value="1"/>
</dbReference>
<dbReference type="InterPro" id="IPR011037">
    <property type="entry name" value="Pyrv_Knase-like_insert_dom_sf"/>
</dbReference>
<name>A0ABS8DNU5_9GAMM</name>
<evidence type="ECO:0000313" key="2">
    <source>
        <dbReference type="EMBL" id="MCB8887698.1"/>
    </source>
</evidence>
<dbReference type="InterPro" id="IPR005303">
    <property type="entry name" value="MOCOS_middle"/>
</dbReference>
<sequence>MNIQQLTLYPVKSLQGIDMEAARLTPQGLAHDRHWMWVDEHQRFVTQRQLPSLARIQVALTDRALVLSHPRAGSIDVPFEAPEGKIRLVTVWSDHCKALAERREVSGWLLEALGEQARGLTLVRFAEGFTRHVEADFMQGEIADTRFADGYPFLVTTTASLGALNQALEAGGHSPVPMARFRPNLVIDGASAWEENAWKTIELHGGEARWTLRKPCKRCKIITVDQCEGVIPVPAEPLATLVKMATQPGLKGAHFGQNATLDLGAGATIRVGDTVTCRSRD</sequence>
<dbReference type="Proteomes" id="UP001319882">
    <property type="component" value="Unassembled WGS sequence"/>
</dbReference>
<comment type="caution">
    <text evidence="2">The sequence shown here is derived from an EMBL/GenBank/DDBJ whole genome shotgun (WGS) entry which is preliminary data.</text>
</comment>
<dbReference type="Pfam" id="PF03473">
    <property type="entry name" value="MOSC"/>
    <property type="match status" value="1"/>
</dbReference>
<reference evidence="2 3" key="1">
    <citation type="journal article" date="2021" name="Sci. Rep.">
        <title>Genome analysis of a halophilic bacterium Halomonas malpeensis YU-PRIM-29(T) reveals its exopolysaccharide and pigment producing capabilities.</title>
        <authorList>
            <person name="Athmika"/>
            <person name="Ghate S.D."/>
            <person name="Arun A.B."/>
            <person name="Rao S.S."/>
            <person name="Kumar S.T.A."/>
            <person name="Kandiyil M.K."/>
            <person name="Saptami K."/>
            <person name="Rekha P.D."/>
        </authorList>
    </citation>
    <scope>NUCLEOTIDE SEQUENCE [LARGE SCALE GENOMIC DNA]</scope>
    <source>
        <strain evidence="3">prim 29</strain>
    </source>
</reference>
<gene>
    <name evidence="2" type="ORF">GEV37_00960</name>
</gene>
<feature type="domain" description="MOSC" evidence="1">
    <location>
        <begin position="121"/>
        <end position="278"/>
    </location>
</feature>
<dbReference type="PROSITE" id="PS51340">
    <property type="entry name" value="MOSC"/>
    <property type="match status" value="1"/>
</dbReference>
<dbReference type="InterPro" id="IPR005302">
    <property type="entry name" value="MoCF_Sase_C"/>
</dbReference>
<dbReference type="Pfam" id="PF03476">
    <property type="entry name" value="MOSC_N"/>
    <property type="match status" value="1"/>
</dbReference>